<protein>
    <recommendedName>
        <fullName evidence="3">GspL periplasmic domain-containing protein</fullName>
    </recommendedName>
</protein>
<gene>
    <name evidence="1" type="ORF">GCM10007350_16530</name>
</gene>
<dbReference type="RefSeq" id="WP_189459828.1">
    <property type="nucleotide sequence ID" value="NZ_BMYO01000004.1"/>
</dbReference>
<dbReference type="Proteomes" id="UP000604737">
    <property type="component" value="Unassembled WGS sequence"/>
</dbReference>
<name>A0ABQ3H0Q2_9NEIS</name>
<keyword evidence="2" id="KW-1185">Reference proteome</keyword>
<sequence length="514" mass="55001">MGWWRRPARDGLILLTPQRVAVGVLGAPSWRADAQFAPDPRGLADLGAYCLHHPLRRFRILVLGGDEEFRFDTLPPVRGRDRRTLIRRRLELAFRGTPYRQARQLGPDALLLSALTQRDPLDAVVHALLAAGCAIAGIHTASALLGGVLARLSLLDGPTLLLSPLPDAGIQLAWLMPDGLRFARVGQGHRCFRSADPATLAPVLADEVALTLRYLAGERQLQRDGGVTVCLLDAALRVQQLAPLLQQHLDDTGEAAQVGALPLEALSAALKLSGSGDLPALMAGALPQLPLSAGYAGADACRFDRVRLLRRRLRWTGAAVLGVAVLGSAAIWLDARTLAARTDAQLARLRMLRHESQQVSDELVRRDVGDPVALRAVSRLYRSGMASWPSAEAGARDLSRIVAAVPGIRIDALAWDVAQPAEPGADTPQGTTWTQHVSLSGHVQPPADARQALQQVDALVARLRAESGMRVDVVSLPLDVRSQVAIRSRTDAPADGEVEHGFALTLTRTPGGGA</sequence>
<proteinExistence type="predicted"/>
<dbReference type="EMBL" id="BMYO01000004">
    <property type="protein sequence ID" value="GHD61730.1"/>
    <property type="molecule type" value="Genomic_DNA"/>
</dbReference>
<organism evidence="1 2">
    <name type="scientific">Jeongeupia chitinilytica</name>
    <dbReference type="NCBI Taxonomy" id="1041641"/>
    <lineage>
        <taxon>Bacteria</taxon>
        <taxon>Pseudomonadati</taxon>
        <taxon>Pseudomonadota</taxon>
        <taxon>Betaproteobacteria</taxon>
        <taxon>Neisseriales</taxon>
        <taxon>Chitinibacteraceae</taxon>
        <taxon>Jeongeupia</taxon>
    </lineage>
</organism>
<accession>A0ABQ3H0Q2</accession>
<evidence type="ECO:0000313" key="2">
    <source>
        <dbReference type="Proteomes" id="UP000604737"/>
    </source>
</evidence>
<evidence type="ECO:0008006" key="3">
    <source>
        <dbReference type="Google" id="ProtNLM"/>
    </source>
</evidence>
<comment type="caution">
    <text evidence="1">The sequence shown here is derived from an EMBL/GenBank/DDBJ whole genome shotgun (WGS) entry which is preliminary data.</text>
</comment>
<reference evidence="2" key="1">
    <citation type="journal article" date="2019" name="Int. J. Syst. Evol. Microbiol.">
        <title>The Global Catalogue of Microorganisms (GCM) 10K type strain sequencing project: providing services to taxonomists for standard genome sequencing and annotation.</title>
        <authorList>
            <consortium name="The Broad Institute Genomics Platform"/>
            <consortium name="The Broad Institute Genome Sequencing Center for Infectious Disease"/>
            <person name="Wu L."/>
            <person name="Ma J."/>
        </authorList>
    </citation>
    <scope>NUCLEOTIDE SEQUENCE [LARGE SCALE GENOMIC DNA]</scope>
    <source>
        <strain evidence="2">KCTC 23701</strain>
    </source>
</reference>
<evidence type="ECO:0000313" key="1">
    <source>
        <dbReference type="EMBL" id="GHD61730.1"/>
    </source>
</evidence>